<keyword evidence="4" id="KW-1185">Reference proteome</keyword>
<dbReference type="PANTHER" id="PTHR10151">
    <property type="entry name" value="ECTONUCLEOTIDE PYROPHOSPHATASE/PHOSPHODIESTERASE"/>
    <property type="match status" value="1"/>
</dbReference>
<dbReference type="GO" id="GO:0017111">
    <property type="term" value="F:ribonucleoside triphosphate phosphatase activity"/>
    <property type="evidence" value="ECO:0007669"/>
    <property type="project" value="TreeGrafter"/>
</dbReference>
<evidence type="ECO:0000313" key="3">
    <source>
        <dbReference type="EMBL" id="KAI8576950.1"/>
    </source>
</evidence>
<keyword evidence="2" id="KW-1133">Transmembrane helix</keyword>
<keyword evidence="2" id="KW-0812">Transmembrane</keyword>
<sequence length="522" mass="58980">MQPGLRHRMTPSRDIPLTPRESSEDSTHDRAAILNMDDADEHDQLLPSDHSQTLETENLVNDHLQYGTTTKPVRLMAFRIGLAVALVLVFISAVAAFAPRRQLSYDASATFYNGSTTYDATVIMISLDGFRADYLDRNNTPTLSRLAKEGVKAPYMNPCFPSVTFPNHWSLVTGLYPESHGIVGNEFMDPQLNDSFFYKDPARSWDSKWWKGEPIWITSVLQNKRSAVLMWPGSNVKVNNAVSTYHIPYSGNYTASEKADVILNWLDMPREERPQLMNMYVPQIDSIGHRQGPNGQGVTDMLAEMDASIGHLVEGLQARNLYNHVHVVIVSDHGMAETNRNRLIFWDDIVSPDLLAQLEEREVWPLLAVRPKANAPQDTVDKIYAQFLNYTKQPDNSKDKSAPQSHFQVYLREDIPDQFHYRNSQRIAPIVAIPDVGWSFVTHKEFDGTKDYHPKGIHGYDNMAEEMRAIFIARGPMFDREYSTGEPVKPFLNTEVYGVVARALGLSPANNNGTLDGVLQQD</sequence>
<feature type="region of interest" description="Disordered" evidence="1">
    <location>
        <begin position="1"/>
        <end position="27"/>
    </location>
</feature>
<dbReference type="PANTHER" id="PTHR10151:SF120">
    <property type="entry name" value="BIS(5'-ADENOSYL)-TRIPHOSPHATASE"/>
    <property type="match status" value="1"/>
</dbReference>
<protein>
    <recommendedName>
        <fullName evidence="5">Phosphodiest-domain-containing protein</fullName>
    </recommendedName>
</protein>
<dbReference type="Pfam" id="PF01663">
    <property type="entry name" value="Phosphodiest"/>
    <property type="match status" value="1"/>
</dbReference>
<dbReference type="Gene3D" id="3.30.1360.180">
    <property type="match status" value="1"/>
</dbReference>
<evidence type="ECO:0000313" key="4">
    <source>
        <dbReference type="Proteomes" id="UP001206595"/>
    </source>
</evidence>
<proteinExistence type="predicted"/>
<dbReference type="SUPFAM" id="SSF53649">
    <property type="entry name" value="Alkaline phosphatase-like"/>
    <property type="match status" value="1"/>
</dbReference>
<feature type="compositionally biased region" description="Basic residues" evidence="1">
    <location>
        <begin position="1"/>
        <end position="10"/>
    </location>
</feature>
<gene>
    <name evidence="3" type="ORF">K450DRAFT_254393</name>
</gene>
<dbReference type="Proteomes" id="UP001206595">
    <property type="component" value="Unassembled WGS sequence"/>
</dbReference>
<comment type="caution">
    <text evidence="3">The sequence shown here is derived from an EMBL/GenBank/DDBJ whole genome shotgun (WGS) entry which is preliminary data.</text>
</comment>
<dbReference type="GO" id="GO:0009141">
    <property type="term" value="P:nucleoside triphosphate metabolic process"/>
    <property type="evidence" value="ECO:0007669"/>
    <property type="project" value="TreeGrafter"/>
</dbReference>
<dbReference type="Gene3D" id="3.40.720.10">
    <property type="entry name" value="Alkaline Phosphatase, subunit A"/>
    <property type="match status" value="1"/>
</dbReference>
<dbReference type="CDD" id="cd16018">
    <property type="entry name" value="Enpp"/>
    <property type="match status" value="1"/>
</dbReference>
<dbReference type="RefSeq" id="XP_051441954.1">
    <property type="nucleotide sequence ID" value="XM_051591194.1"/>
</dbReference>
<evidence type="ECO:0000256" key="2">
    <source>
        <dbReference type="SAM" id="Phobius"/>
    </source>
</evidence>
<dbReference type="GeneID" id="75916537"/>
<evidence type="ECO:0008006" key="5">
    <source>
        <dbReference type="Google" id="ProtNLM"/>
    </source>
</evidence>
<reference evidence="3" key="1">
    <citation type="submission" date="2021-06" db="EMBL/GenBank/DDBJ databases">
        <authorList>
            <consortium name="DOE Joint Genome Institute"/>
            <person name="Mondo S.J."/>
            <person name="Amses K.R."/>
            <person name="Simmons D.R."/>
            <person name="Longcore J.E."/>
            <person name="Seto K."/>
            <person name="Alves G.H."/>
            <person name="Bonds A.E."/>
            <person name="Quandt C.A."/>
            <person name="Davis W.J."/>
            <person name="Chang Y."/>
            <person name="Letcher P.M."/>
            <person name="Powell M.J."/>
            <person name="Kuo A."/>
            <person name="Labutti K."/>
            <person name="Pangilinan J."/>
            <person name="Andreopoulos W."/>
            <person name="Tritt A."/>
            <person name="Riley R."/>
            <person name="Hundley H."/>
            <person name="Johnson J."/>
            <person name="Lipzen A."/>
            <person name="Barry K."/>
            <person name="Berbee M.L."/>
            <person name="Buchler N.E."/>
            <person name="Grigoriev I.V."/>
            <person name="Spatafora J.W."/>
            <person name="Stajich J.E."/>
            <person name="James T.Y."/>
        </authorList>
    </citation>
    <scope>NUCLEOTIDE SEQUENCE</scope>
    <source>
        <strain evidence="3">AG</strain>
    </source>
</reference>
<accession>A0AAD5E5U3</accession>
<organism evidence="3 4">
    <name type="scientific">Umbelopsis ramanniana AG</name>
    <dbReference type="NCBI Taxonomy" id="1314678"/>
    <lineage>
        <taxon>Eukaryota</taxon>
        <taxon>Fungi</taxon>
        <taxon>Fungi incertae sedis</taxon>
        <taxon>Mucoromycota</taxon>
        <taxon>Mucoromycotina</taxon>
        <taxon>Umbelopsidomycetes</taxon>
        <taxon>Umbelopsidales</taxon>
        <taxon>Umbelopsidaceae</taxon>
        <taxon>Umbelopsis</taxon>
    </lineage>
</organism>
<keyword evidence="2" id="KW-0472">Membrane</keyword>
<dbReference type="InterPro" id="IPR002591">
    <property type="entry name" value="Phosphodiest/P_Trfase"/>
</dbReference>
<dbReference type="GO" id="GO:0047429">
    <property type="term" value="F:nucleoside triphosphate diphosphatase activity"/>
    <property type="evidence" value="ECO:0007669"/>
    <property type="project" value="TreeGrafter"/>
</dbReference>
<feature type="transmembrane region" description="Helical" evidence="2">
    <location>
        <begin position="80"/>
        <end position="98"/>
    </location>
</feature>
<dbReference type="AlphaFoldDB" id="A0AAD5E5U3"/>
<evidence type="ECO:0000256" key="1">
    <source>
        <dbReference type="SAM" id="MobiDB-lite"/>
    </source>
</evidence>
<dbReference type="InterPro" id="IPR017850">
    <property type="entry name" value="Alkaline_phosphatase_core_sf"/>
</dbReference>
<reference evidence="3" key="2">
    <citation type="journal article" date="2022" name="Proc. Natl. Acad. Sci. U.S.A.">
        <title>Diploid-dominant life cycles characterize the early evolution of Fungi.</title>
        <authorList>
            <person name="Amses K.R."/>
            <person name="Simmons D.R."/>
            <person name="Longcore J.E."/>
            <person name="Mondo S.J."/>
            <person name="Seto K."/>
            <person name="Jeronimo G.H."/>
            <person name="Bonds A.E."/>
            <person name="Quandt C.A."/>
            <person name="Davis W.J."/>
            <person name="Chang Y."/>
            <person name="Federici B.A."/>
            <person name="Kuo A."/>
            <person name="LaButti K."/>
            <person name="Pangilinan J."/>
            <person name="Andreopoulos W."/>
            <person name="Tritt A."/>
            <person name="Riley R."/>
            <person name="Hundley H."/>
            <person name="Johnson J."/>
            <person name="Lipzen A."/>
            <person name="Barry K."/>
            <person name="Lang B.F."/>
            <person name="Cuomo C.A."/>
            <person name="Buchler N.E."/>
            <person name="Grigoriev I.V."/>
            <person name="Spatafora J.W."/>
            <person name="Stajich J.E."/>
            <person name="James T.Y."/>
        </authorList>
    </citation>
    <scope>NUCLEOTIDE SEQUENCE</scope>
    <source>
        <strain evidence="3">AG</strain>
    </source>
</reference>
<name>A0AAD5E5U3_UMBRA</name>
<dbReference type="EMBL" id="MU620947">
    <property type="protein sequence ID" value="KAI8576950.1"/>
    <property type="molecule type" value="Genomic_DNA"/>
</dbReference>